<organism evidence="2">
    <name type="scientific">marine sediment metagenome</name>
    <dbReference type="NCBI Taxonomy" id="412755"/>
    <lineage>
        <taxon>unclassified sequences</taxon>
        <taxon>metagenomes</taxon>
        <taxon>ecological metagenomes</taxon>
    </lineage>
</organism>
<feature type="non-terminal residue" evidence="2">
    <location>
        <position position="131"/>
    </location>
</feature>
<evidence type="ECO:0000313" key="2">
    <source>
        <dbReference type="EMBL" id="KKM81313.1"/>
    </source>
</evidence>
<dbReference type="AlphaFoldDB" id="A0A0F9KHB2"/>
<evidence type="ECO:0000256" key="1">
    <source>
        <dbReference type="SAM" id="MobiDB-lite"/>
    </source>
</evidence>
<dbReference type="EMBL" id="LAZR01008037">
    <property type="protein sequence ID" value="KKM81313.1"/>
    <property type="molecule type" value="Genomic_DNA"/>
</dbReference>
<gene>
    <name evidence="2" type="ORF">LCGC14_1330970</name>
</gene>
<evidence type="ECO:0008006" key="3">
    <source>
        <dbReference type="Google" id="ProtNLM"/>
    </source>
</evidence>
<reference evidence="2" key="1">
    <citation type="journal article" date="2015" name="Nature">
        <title>Complex archaea that bridge the gap between prokaryotes and eukaryotes.</title>
        <authorList>
            <person name="Spang A."/>
            <person name="Saw J.H."/>
            <person name="Jorgensen S.L."/>
            <person name="Zaremba-Niedzwiedzka K."/>
            <person name="Martijn J."/>
            <person name="Lind A.E."/>
            <person name="van Eijk R."/>
            <person name="Schleper C."/>
            <person name="Guy L."/>
            <person name="Ettema T.J."/>
        </authorList>
    </citation>
    <scope>NUCLEOTIDE SEQUENCE</scope>
</reference>
<proteinExistence type="predicted"/>
<name>A0A0F9KHB2_9ZZZZ</name>
<comment type="caution">
    <text evidence="2">The sequence shown here is derived from an EMBL/GenBank/DDBJ whole genome shotgun (WGS) entry which is preliminary data.</text>
</comment>
<accession>A0A0F9KHB2</accession>
<sequence length="131" mass="14534">MVKYVVKPGRRHTHFIEDEDGRRVRNVSGPGSVVELSPSQVLKFGDALIPYNEAFPESVEPVEPDPVKSESEDGDNGNEPKTVDDMTKGELLDYCKENDVEVSNNWNKPRILEAIEDANVASTDTTDDGDE</sequence>
<protein>
    <recommendedName>
        <fullName evidence="3">Rho termination factor N-terminal domain-containing protein</fullName>
    </recommendedName>
</protein>
<feature type="region of interest" description="Disordered" evidence="1">
    <location>
        <begin position="55"/>
        <end position="87"/>
    </location>
</feature>